<protein>
    <submittedName>
        <fullName evidence="8">Putative Zn-dependent protease</fullName>
    </submittedName>
</protein>
<dbReference type="CDD" id="cd07333">
    <property type="entry name" value="M48C_bepA_like"/>
    <property type="match status" value="1"/>
</dbReference>
<comment type="cofactor">
    <cofactor evidence="1">
        <name>Zn(2+)</name>
        <dbReference type="ChEBI" id="CHEBI:29105"/>
    </cofactor>
</comment>
<dbReference type="GO" id="GO:0004222">
    <property type="term" value="F:metalloendopeptidase activity"/>
    <property type="evidence" value="ECO:0007669"/>
    <property type="project" value="InterPro"/>
</dbReference>
<feature type="domain" description="Peptidase M48" evidence="7">
    <location>
        <begin position="76"/>
        <end position="255"/>
    </location>
</feature>
<dbReference type="GO" id="GO:0046872">
    <property type="term" value="F:metal ion binding"/>
    <property type="evidence" value="ECO:0007669"/>
    <property type="project" value="UniProtKB-KW"/>
</dbReference>
<accession>A0A653AHB9</accession>
<evidence type="ECO:0000256" key="6">
    <source>
        <dbReference type="ARBA" id="ARBA00023049"/>
    </source>
</evidence>
<dbReference type="AlphaFoldDB" id="A0A653AHB9"/>
<evidence type="ECO:0000256" key="5">
    <source>
        <dbReference type="ARBA" id="ARBA00022833"/>
    </source>
</evidence>
<keyword evidence="6" id="KW-0482">Metalloprotease</keyword>
<proteinExistence type="predicted"/>
<sequence length="492" mass="53758">MEGLKGSLMKKRGFRNQWIFVLLAVCLLILPACAIDPVTGRTQLMLVSEEQEIQMGRQSDQAVSREYGLYDNTALTAYVAGIGQRLGGLSHRPHLPYQFAVLDTAVVNAFAAPGGYVYMTRGILGFLNSEAELAAVLGHELGHITARHSAEQYSRAQLAQIGLAAGMLFSPTLQRFGDAAQTGVQLLFLSFSRENEREADDLGVEYASKAGYDANQMAVFFETLERMNPSSDRSGLPEWFSTHPNPDDRMGAVRRKTAEWQGRLGARQYRVDRERYLMRIDGLVFGDNPREGYTAGGVFYHPDLRFQFPVPGGWTLQNTRQVVRVMSPRKDAALTLSVAAAGTPRDAAGAFVSQSGAQVVDSGEETVNGLRAVRLVSQVRTSQGVLGVLSTFIQKDGKIFEFQGFCAAGSFSSYSPVFRQAVGGFQALRDSTRINVRPDRIRIVKAPSSGTLGQVLRTLGAPQDKVEEWALLNGGSVNTPVEKGALVKVIRK</sequence>
<gene>
    <name evidence="8" type="ORF">TRIP_B50329</name>
</gene>
<evidence type="ECO:0000256" key="3">
    <source>
        <dbReference type="ARBA" id="ARBA00022723"/>
    </source>
</evidence>
<dbReference type="Gene3D" id="3.40.1000.10">
    <property type="entry name" value="Mog1/PsbP, alpha/beta/alpha sandwich"/>
    <property type="match status" value="1"/>
</dbReference>
<dbReference type="GO" id="GO:0051603">
    <property type="term" value="P:proteolysis involved in protein catabolic process"/>
    <property type="evidence" value="ECO:0007669"/>
    <property type="project" value="TreeGrafter"/>
</dbReference>
<dbReference type="InterPro" id="IPR051156">
    <property type="entry name" value="Mito/Outer_Membr_Metalloprot"/>
</dbReference>
<dbReference type="Gene3D" id="3.30.2010.10">
    <property type="entry name" value="Metalloproteases ('zincins'), catalytic domain"/>
    <property type="match status" value="1"/>
</dbReference>
<reference evidence="8" key="1">
    <citation type="submission" date="2018-07" db="EMBL/GenBank/DDBJ databases">
        <authorList>
            <consortium name="Genoscope - CEA"/>
            <person name="William W."/>
        </authorList>
    </citation>
    <scope>NUCLEOTIDE SEQUENCE</scope>
    <source>
        <strain evidence="8">IK1</strain>
    </source>
</reference>
<evidence type="ECO:0000313" key="8">
    <source>
        <dbReference type="EMBL" id="VBB47484.1"/>
    </source>
</evidence>
<evidence type="ECO:0000256" key="4">
    <source>
        <dbReference type="ARBA" id="ARBA00022801"/>
    </source>
</evidence>
<dbReference type="InterPro" id="IPR001915">
    <property type="entry name" value="Peptidase_M48"/>
</dbReference>
<evidence type="ECO:0000256" key="2">
    <source>
        <dbReference type="ARBA" id="ARBA00022670"/>
    </source>
</evidence>
<keyword evidence="4" id="KW-0378">Hydrolase</keyword>
<evidence type="ECO:0000256" key="1">
    <source>
        <dbReference type="ARBA" id="ARBA00001947"/>
    </source>
</evidence>
<keyword evidence="3" id="KW-0479">Metal-binding</keyword>
<evidence type="ECO:0000259" key="7">
    <source>
        <dbReference type="Pfam" id="PF01435"/>
    </source>
</evidence>
<dbReference type="Pfam" id="PF01435">
    <property type="entry name" value="Peptidase_M48"/>
    <property type="match status" value="1"/>
</dbReference>
<keyword evidence="2 8" id="KW-0645">Protease</keyword>
<dbReference type="PANTHER" id="PTHR22726">
    <property type="entry name" value="METALLOENDOPEPTIDASE OMA1"/>
    <property type="match status" value="1"/>
</dbReference>
<keyword evidence="5" id="KW-0862">Zinc</keyword>
<dbReference type="GO" id="GO:0016020">
    <property type="term" value="C:membrane"/>
    <property type="evidence" value="ECO:0007669"/>
    <property type="project" value="TreeGrafter"/>
</dbReference>
<dbReference type="EMBL" id="UPXX01000032">
    <property type="protein sequence ID" value="VBB47484.1"/>
    <property type="molecule type" value="Genomic_DNA"/>
</dbReference>
<name>A0A653AHB9_UNCDX</name>
<dbReference type="PANTHER" id="PTHR22726:SF1">
    <property type="entry name" value="METALLOENDOPEPTIDASE OMA1, MITOCHONDRIAL"/>
    <property type="match status" value="1"/>
</dbReference>
<organism evidence="8">
    <name type="scientific">Uncultured Desulfatiglans sp</name>
    <dbReference type="NCBI Taxonomy" id="1748965"/>
    <lineage>
        <taxon>Bacteria</taxon>
        <taxon>Pseudomonadati</taxon>
        <taxon>Thermodesulfobacteriota</taxon>
        <taxon>Desulfobacteria</taxon>
        <taxon>Desulfatiglandales</taxon>
        <taxon>Desulfatiglandaceae</taxon>
        <taxon>Desulfatiglans</taxon>
        <taxon>environmental samples</taxon>
    </lineage>
</organism>